<dbReference type="Proteomes" id="UP000190409">
    <property type="component" value="Unassembled WGS sequence"/>
</dbReference>
<sequence>MNTTMLEDKKFWGMVGLRLIPIIIFPMLSWWAMANPFVVLGVIMEMNVWALVSFLIIGALLIWLINEALIYLTANYMLHNDHKQPSSRWRFGEIFANFSLTQYAQHLLARFVILLIPIGAIILSFFLGRSLITEEVINELSFIMMQPSGGPAESFDYAFSPEVAGRIGLLLLILAVLYIVYLIIAVKFTLTPFVAADDRQRSTGQFIKETFHATKGHFWLVFAKLHIVLFIVQFGIRYALQEVMIGTGEPTTMTHIIYWIGTTIQLLFSIIYPLIITHDFYRHFSREQDFLVDYDQDIITEQPTHE</sequence>
<reference evidence="2 3" key="1">
    <citation type="submission" date="2017-01" db="EMBL/GenBank/DDBJ databases">
        <title>Complete Genome Sequence of Dolosigranulum pigrum isolated from a Patient with interstitial lung disease.</title>
        <authorList>
            <person name="Mukhopadhyay R."/>
            <person name="Joaquin J."/>
            <person name="Hogue R."/>
            <person name="Fitzgerald S."/>
            <person name="Jospin G."/>
            <person name="Eisen J.A."/>
            <person name="Chaturvedi V."/>
        </authorList>
    </citation>
    <scope>NUCLEOTIDE SEQUENCE [LARGE SCALE GENOMIC DNA]</scope>
    <source>
        <strain evidence="2 3">15S00348</strain>
    </source>
</reference>
<name>A0A1S8KNX8_9LACT</name>
<dbReference type="EMBL" id="MUYF01000003">
    <property type="protein sequence ID" value="OOL81416.1"/>
    <property type="molecule type" value="Genomic_DNA"/>
</dbReference>
<evidence type="ECO:0008006" key="4">
    <source>
        <dbReference type="Google" id="ProtNLM"/>
    </source>
</evidence>
<feature type="transmembrane region" description="Helical" evidence="1">
    <location>
        <begin position="12"/>
        <end position="33"/>
    </location>
</feature>
<accession>A0A1S8KNX8</accession>
<evidence type="ECO:0000256" key="1">
    <source>
        <dbReference type="SAM" id="Phobius"/>
    </source>
</evidence>
<keyword evidence="1" id="KW-0472">Membrane</keyword>
<feature type="transmembrane region" description="Helical" evidence="1">
    <location>
        <begin position="217"/>
        <end position="236"/>
    </location>
</feature>
<protein>
    <recommendedName>
        <fullName evidence="4">DUF975 family protein</fullName>
    </recommendedName>
</protein>
<gene>
    <name evidence="2" type="ORF">BWX42_06490</name>
</gene>
<evidence type="ECO:0000313" key="2">
    <source>
        <dbReference type="EMBL" id="OOL81416.1"/>
    </source>
</evidence>
<feature type="transmembrane region" description="Helical" evidence="1">
    <location>
        <begin position="256"/>
        <end position="276"/>
    </location>
</feature>
<keyword evidence="1" id="KW-1133">Transmembrane helix</keyword>
<dbReference type="AlphaFoldDB" id="A0A1S8KNX8"/>
<feature type="transmembrane region" description="Helical" evidence="1">
    <location>
        <begin position="167"/>
        <end position="196"/>
    </location>
</feature>
<evidence type="ECO:0000313" key="3">
    <source>
        <dbReference type="Proteomes" id="UP000190409"/>
    </source>
</evidence>
<comment type="caution">
    <text evidence="2">The sequence shown here is derived from an EMBL/GenBank/DDBJ whole genome shotgun (WGS) entry which is preliminary data.</text>
</comment>
<feature type="transmembrane region" description="Helical" evidence="1">
    <location>
        <begin position="48"/>
        <end position="74"/>
    </location>
</feature>
<organism evidence="2 3">
    <name type="scientific">Dolosigranulum pigrum</name>
    <dbReference type="NCBI Taxonomy" id="29394"/>
    <lineage>
        <taxon>Bacteria</taxon>
        <taxon>Bacillati</taxon>
        <taxon>Bacillota</taxon>
        <taxon>Bacilli</taxon>
        <taxon>Lactobacillales</taxon>
        <taxon>Carnobacteriaceae</taxon>
        <taxon>Dolosigranulum</taxon>
    </lineage>
</organism>
<feature type="transmembrane region" description="Helical" evidence="1">
    <location>
        <begin position="107"/>
        <end position="127"/>
    </location>
</feature>
<proteinExistence type="predicted"/>
<keyword evidence="1" id="KW-0812">Transmembrane</keyword>